<proteinExistence type="predicted"/>
<dbReference type="EMBL" id="BRLB01000025">
    <property type="protein sequence ID" value="GKX32070.1"/>
    <property type="molecule type" value="Genomic_DNA"/>
</dbReference>
<sequence length="95" mass="10581">MDEYISGRIVNMPQNILNSYNKTKRAGSHAEVNALNEALLARKGANIDEFMIHVISTKGLGPSIPRAGIPMPRCQHCEYITNGSNYYPEVLKYGK</sequence>
<evidence type="ECO:0000313" key="2">
    <source>
        <dbReference type="Proteomes" id="UP001144256"/>
    </source>
</evidence>
<dbReference type="AlphaFoldDB" id="A0A9W6DGX1"/>
<gene>
    <name evidence="1" type="ORF">SH1V18_45500</name>
</gene>
<evidence type="ECO:0000313" key="1">
    <source>
        <dbReference type="EMBL" id="GKX32070.1"/>
    </source>
</evidence>
<dbReference type="InterPro" id="IPR025968">
    <property type="entry name" value="YwqJ_deaminase"/>
</dbReference>
<organism evidence="1 2">
    <name type="scientific">Vallitalea longa</name>
    <dbReference type="NCBI Taxonomy" id="2936439"/>
    <lineage>
        <taxon>Bacteria</taxon>
        <taxon>Bacillati</taxon>
        <taxon>Bacillota</taxon>
        <taxon>Clostridia</taxon>
        <taxon>Lachnospirales</taxon>
        <taxon>Vallitaleaceae</taxon>
        <taxon>Vallitalea</taxon>
    </lineage>
</organism>
<dbReference type="RefSeq" id="WP_281819468.1">
    <property type="nucleotide sequence ID" value="NZ_BRLB01000025.1"/>
</dbReference>
<dbReference type="Pfam" id="PF14431">
    <property type="entry name" value="YwqJ-deaminase"/>
    <property type="match status" value="1"/>
</dbReference>
<dbReference type="Proteomes" id="UP001144256">
    <property type="component" value="Unassembled WGS sequence"/>
</dbReference>
<accession>A0A9W6DGX1</accession>
<comment type="caution">
    <text evidence="1">The sequence shown here is derived from an EMBL/GenBank/DDBJ whole genome shotgun (WGS) entry which is preliminary data.</text>
</comment>
<keyword evidence="2" id="KW-1185">Reference proteome</keyword>
<name>A0A9W6DGX1_9FIRM</name>
<reference evidence="1" key="1">
    <citation type="submission" date="2022-06" db="EMBL/GenBank/DDBJ databases">
        <title>Vallitalea longa sp. nov., an anaerobic bacterium isolated from marine sediment.</title>
        <authorList>
            <person name="Hirano S."/>
            <person name="Terahara T."/>
            <person name="Mori K."/>
            <person name="Hamada M."/>
            <person name="Matsumoto R."/>
            <person name="Kobayashi T."/>
        </authorList>
    </citation>
    <scope>NUCLEOTIDE SEQUENCE</scope>
    <source>
        <strain evidence="1">SH18-1</strain>
    </source>
</reference>
<protein>
    <submittedName>
        <fullName evidence="1">Uncharacterized protein</fullName>
    </submittedName>
</protein>